<dbReference type="Proteomes" id="UP000054248">
    <property type="component" value="Unassembled WGS sequence"/>
</dbReference>
<evidence type="ECO:0000313" key="2">
    <source>
        <dbReference type="EMBL" id="KIO26599.1"/>
    </source>
</evidence>
<dbReference type="HOGENOM" id="CLU_2759698_0_0_1"/>
<dbReference type="AlphaFoldDB" id="A0A0C3QJY9"/>
<keyword evidence="3" id="KW-1185">Reference proteome</keyword>
<evidence type="ECO:0000313" key="3">
    <source>
        <dbReference type="Proteomes" id="UP000054248"/>
    </source>
</evidence>
<protein>
    <submittedName>
        <fullName evidence="2">Uncharacterized protein</fullName>
    </submittedName>
</protein>
<evidence type="ECO:0000256" key="1">
    <source>
        <dbReference type="SAM" id="MobiDB-lite"/>
    </source>
</evidence>
<accession>A0A0C3QJY9</accession>
<dbReference type="EMBL" id="KN823022">
    <property type="protein sequence ID" value="KIO26599.1"/>
    <property type="molecule type" value="Genomic_DNA"/>
</dbReference>
<sequence length="70" mass="8154">MQDARCVTDTMRDWWIACTVVYSRVYRKVYKRGERVRGGGRKVFASTDTKQGKTKKVKVESVRKRTGIPE</sequence>
<proteinExistence type="predicted"/>
<name>A0A0C3QJY9_9AGAM</name>
<reference evidence="3" key="2">
    <citation type="submission" date="2015-01" db="EMBL/GenBank/DDBJ databases">
        <title>Evolutionary Origins and Diversification of the Mycorrhizal Mutualists.</title>
        <authorList>
            <consortium name="DOE Joint Genome Institute"/>
            <consortium name="Mycorrhizal Genomics Consortium"/>
            <person name="Kohler A."/>
            <person name="Kuo A."/>
            <person name="Nagy L.G."/>
            <person name="Floudas D."/>
            <person name="Copeland A."/>
            <person name="Barry K.W."/>
            <person name="Cichocki N."/>
            <person name="Veneault-Fourrey C."/>
            <person name="LaButti K."/>
            <person name="Lindquist E.A."/>
            <person name="Lipzen A."/>
            <person name="Lundell T."/>
            <person name="Morin E."/>
            <person name="Murat C."/>
            <person name="Riley R."/>
            <person name="Ohm R."/>
            <person name="Sun H."/>
            <person name="Tunlid A."/>
            <person name="Henrissat B."/>
            <person name="Grigoriev I.V."/>
            <person name="Hibbett D.S."/>
            <person name="Martin F."/>
        </authorList>
    </citation>
    <scope>NUCLEOTIDE SEQUENCE [LARGE SCALE GENOMIC DNA]</scope>
    <source>
        <strain evidence="3">MUT 4182</strain>
    </source>
</reference>
<gene>
    <name evidence="2" type="ORF">M407DRAFT_200283</name>
</gene>
<feature type="region of interest" description="Disordered" evidence="1">
    <location>
        <begin position="42"/>
        <end position="70"/>
    </location>
</feature>
<organism evidence="2 3">
    <name type="scientific">Tulasnella calospora MUT 4182</name>
    <dbReference type="NCBI Taxonomy" id="1051891"/>
    <lineage>
        <taxon>Eukaryota</taxon>
        <taxon>Fungi</taxon>
        <taxon>Dikarya</taxon>
        <taxon>Basidiomycota</taxon>
        <taxon>Agaricomycotina</taxon>
        <taxon>Agaricomycetes</taxon>
        <taxon>Cantharellales</taxon>
        <taxon>Tulasnellaceae</taxon>
        <taxon>Tulasnella</taxon>
    </lineage>
</organism>
<reference evidence="2 3" key="1">
    <citation type="submission" date="2014-04" db="EMBL/GenBank/DDBJ databases">
        <authorList>
            <consortium name="DOE Joint Genome Institute"/>
            <person name="Kuo A."/>
            <person name="Girlanda M."/>
            <person name="Perotto S."/>
            <person name="Kohler A."/>
            <person name="Nagy L.G."/>
            <person name="Floudas D."/>
            <person name="Copeland A."/>
            <person name="Barry K.W."/>
            <person name="Cichocki N."/>
            <person name="Veneault-Fourrey C."/>
            <person name="LaButti K."/>
            <person name="Lindquist E.A."/>
            <person name="Lipzen A."/>
            <person name="Lundell T."/>
            <person name="Morin E."/>
            <person name="Murat C."/>
            <person name="Sun H."/>
            <person name="Tunlid A."/>
            <person name="Henrissat B."/>
            <person name="Grigoriev I.V."/>
            <person name="Hibbett D.S."/>
            <person name="Martin F."/>
            <person name="Nordberg H.P."/>
            <person name="Cantor M.N."/>
            <person name="Hua S.X."/>
        </authorList>
    </citation>
    <scope>NUCLEOTIDE SEQUENCE [LARGE SCALE GENOMIC DNA]</scope>
    <source>
        <strain evidence="2 3">MUT 4182</strain>
    </source>
</reference>